<evidence type="ECO:0000313" key="1">
    <source>
        <dbReference type="EMBL" id="TFK58179.1"/>
    </source>
</evidence>
<feature type="non-terminal residue" evidence="1">
    <location>
        <position position="294"/>
    </location>
</feature>
<proteinExistence type="predicted"/>
<sequence length="294" mass="33993">MTETFIMLYQFDRGGYMYSSKVDIHKDAATFVRFVLGLASDGETLGFDASIYWKDGKRWIDTVDDSGAAISCRIERNKPSYFRNTIIGRASCCWKVTYKNKSYLVKDVWRSPERPAEWKFLQAARGCAGVVEMYSHEMREVTIAELRGLVGSHRDPTFRDRVWSRVTVICYSGRKLDEFESELELLEAARDVTNGHKNLWNVCILHRDFSMNNLLVETNDNGTRGIIIDLDMAIWTNKPEQPDDFRTGTRLFQSIAVLRGYPKVGETVQQARERAHPHDHRDDLEALFYVLAWI</sequence>
<dbReference type="EMBL" id="ML209570">
    <property type="protein sequence ID" value="TFK58179.1"/>
    <property type="molecule type" value="Genomic_DNA"/>
</dbReference>
<keyword evidence="2" id="KW-1185">Reference proteome</keyword>
<gene>
    <name evidence="1" type="ORF">BDN72DRAFT_806489</name>
</gene>
<dbReference type="Proteomes" id="UP000308600">
    <property type="component" value="Unassembled WGS sequence"/>
</dbReference>
<evidence type="ECO:0000313" key="2">
    <source>
        <dbReference type="Proteomes" id="UP000308600"/>
    </source>
</evidence>
<name>A0ACD2ZXQ1_9AGAR</name>
<reference evidence="1 2" key="1">
    <citation type="journal article" date="2019" name="Nat. Ecol. Evol.">
        <title>Megaphylogeny resolves global patterns of mushroom evolution.</title>
        <authorList>
            <person name="Varga T."/>
            <person name="Krizsan K."/>
            <person name="Foldi C."/>
            <person name="Dima B."/>
            <person name="Sanchez-Garcia M."/>
            <person name="Sanchez-Ramirez S."/>
            <person name="Szollosi G.J."/>
            <person name="Szarkandi J.G."/>
            <person name="Papp V."/>
            <person name="Albert L."/>
            <person name="Andreopoulos W."/>
            <person name="Angelini C."/>
            <person name="Antonin V."/>
            <person name="Barry K.W."/>
            <person name="Bougher N.L."/>
            <person name="Buchanan P."/>
            <person name="Buyck B."/>
            <person name="Bense V."/>
            <person name="Catcheside P."/>
            <person name="Chovatia M."/>
            <person name="Cooper J."/>
            <person name="Damon W."/>
            <person name="Desjardin D."/>
            <person name="Finy P."/>
            <person name="Geml J."/>
            <person name="Haridas S."/>
            <person name="Hughes K."/>
            <person name="Justo A."/>
            <person name="Karasinski D."/>
            <person name="Kautmanova I."/>
            <person name="Kiss B."/>
            <person name="Kocsube S."/>
            <person name="Kotiranta H."/>
            <person name="LaButti K.M."/>
            <person name="Lechner B.E."/>
            <person name="Liimatainen K."/>
            <person name="Lipzen A."/>
            <person name="Lukacs Z."/>
            <person name="Mihaltcheva S."/>
            <person name="Morgado L.N."/>
            <person name="Niskanen T."/>
            <person name="Noordeloos M.E."/>
            <person name="Ohm R.A."/>
            <person name="Ortiz-Santana B."/>
            <person name="Ovrebo C."/>
            <person name="Racz N."/>
            <person name="Riley R."/>
            <person name="Savchenko A."/>
            <person name="Shiryaev A."/>
            <person name="Soop K."/>
            <person name="Spirin V."/>
            <person name="Szebenyi C."/>
            <person name="Tomsovsky M."/>
            <person name="Tulloss R.E."/>
            <person name="Uehling J."/>
            <person name="Grigoriev I.V."/>
            <person name="Vagvolgyi C."/>
            <person name="Papp T."/>
            <person name="Martin F.M."/>
            <person name="Miettinen O."/>
            <person name="Hibbett D.S."/>
            <person name="Nagy L.G."/>
        </authorList>
    </citation>
    <scope>NUCLEOTIDE SEQUENCE [LARGE SCALE GENOMIC DNA]</scope>
    <source>
        <strain evidence="1 2">NL-1719</strain>
    </source>
</reference>
<protein>
    <submittedName>
        <fullName evidence="1">Uncharacterized protein</fullName>
    </submittedName>
</protein>
<accession>A0ACD2ZXQ1</accession>
<organism evidence="1 2">
    <name type="scientific">Pluteus cervinus</name>
    <dbReference type="NCBI Taxonomy" id="181527"/>
    <lineage>
        <taxon>Eukaryota</taxon>
        <taxon>Fungi</taxon>
        <taxon>Dikarya</taxon>
        <taxon>Basidiomycota</taxon>
        <taxon>Agaricomycotina</taxon>
        <taxon>Agaricomycetes</taxon>
        <taxon>Agaricomycetidae</taxon>
        <taxon>Agaricales</taxon>
        <taxon>Pluteineae</taxon>
        <taxon>Pluteaceae</taxon>
        <taxon>Pluteus</taxon>
    </lineage>
</organism>